<dbReference type="EMBL" id="JAMTCG010000002">
    <property type="protein sequence ID" value="MCP2160218.1"/>
    <property type="molecule type" value="Genomic_DNA"/>
</dbReference>
<dbReference type="PANTHER" id="PTHR46494">
    <property type="entry name" value="CORA FAMILY METAL ION TRANSPORTER (EUROFUNG)"/>
    <property type="match status" value="1"/>
</dbReference>
<evidence type="ECO:0000313" key="10">
    <source>
        <dbReference type="Proteomes" id="UP001205740"/>
    </source>
</evidence>
<keyword evidence="4" id="KW-1003">Cell membrane</keyword>
<evidence type="ECO:0000256" key="7">
    <source>
        <dbReference type="ARBA" id="ARBA00023136"/>
    </source>
</evidence>
<dbReference type="Gene3D" id="1.20.58.340">
    <property type="entry name" value="Magnesium transport protein CorA, transmembrane region"/>
    <property type="match status" value="2"/>
</dbReference>
<evidence type="ECO:0000256" key="2">
    <source>
        <dbReference type="ARBA" id="ARBA00009765"/>
    </source>
</evidence>
<evidence type="ECO:0000256" key="3">
    <source>
        <dbReference type="ARBA" id="ARBA00022448"/>
    </source>
</evidence>
<dbReference type="InterPro" id="IPR045863">
    <property type="entry name" value="CorA_TM1_TM2"/>
</dbReference>
<keyword evidence="7 8" id="KW-0472">Membrane</keyword>
<evidence type="ECO:0000256" key="1">
    <source>
        <dbReference type="ARBA" id="ARBA00004651"/>
    </source>
</evidence>
<dbReference type="CDD" id="cd12822">
    <property type="entry name" value="TmCorA-like"/>
    <property type="match status" value="1"/>
</dbReference>
<gene>
    <name evidence="9" type="ORF">LX12_001397</name>
</gene>
<feature type="transmembrane region" description="Helical" evidence="8">
    <location>
        <begin position="285"/>
        <end position="303"/>
    </location>
</feature>
<comment type="similarity">
    <text evidence="2">Belongs to the CorA metal ion transporter (MIT) (TC 1.A.35) family.</text>
</comment>
<protein>
    <submittedName>
        <fullName evidence="9">Magnesium transporter</fullName>
    </submittedName>
</protein>
<comment type="caution">
    <text evidence="9">The sequence shown here is derived from an EMBL/GenBank/DDBJ whole genome shotgun (WGS) entry which is preliminary data.</text>
</comment>
<keyword evidence="6 8" id="KW-1133">Transmembrane helix</keyword>
<name>A0ABT1H0Z7_9NOCA</name>
<evidence type="ECO:0000256" key="4">
    <source>
        <dbReference type="ARBA" id="ARBA00022475"/>
    </source>
</evidence>
<keyword evidence="3" id="KW-0813">Transport</keyword>
<comment type="subcellular location">
    <subcellularLocation>
        <location evidence="1">Cell membrane</location>
        <topology evidence="1">Multi-pass membrane protein</topology>
    </subcellularLocation>
</comment>
<organism evidence="9 10">
    <name type="scientific">Williamsia serinedens</name>
    <dbReference type="NCBI Taxonomy" id="391736"/>
    <lineage>
        <taxon>Bacteria</taxon>
        <taxon>Bacillati</taxon>
        <taxon>Actinomycetota</taxon>
        <taxon>Actinomycetes</taxon>
        <taxon>Mycobacteriales</taxon>
        <taxon>Nocardiaceae</taxon>
        <taxon>Williamsia</taxon>
    </lineage>
</organism>
<dbReference type="InterPro" id="IPR002523">
    <property type="entry name" value="MgTranspt_CorA/ZnTranspt_ZntB"/>
</dbReference>
<evidence type="ECO:0000256" key="8">
    <source>
        <dbReference type="SAM" id="Phobius"/>
    </source>
</evidence>
<proteinExistence type="inferred from homology"/>
<sequence>MSDGAITGQIWRDGKPVDGFDLAVISDCLTEDHTLVWADLEDPSEETMGRLAEELDLSPWAVEDALAASERTKATTYAHHTFVTVYAVRCSDDAGVRAADTPTGVSQSIATQRVSVFIKRNALITVRLTESADIVDMDEVRRRWDETEAHDRGVEALLHGLLDVVVDGHFEAVQTLDDAIEDLEGLLFDESVAARTLQRRTYGVRKDLVALRRVVLPMREVVAVIQHRRDALGAGDRLDPEFADLYDHVLRAAEWTESLRDMVSTVFETNLSLQDARLNTVMKKLTGWAAIIAVPTAITGFYGQNVPFPGFDHTVGFVTSCVLLLTAMVVLYALFKRRDWL</sequence>
<dbReference type="PANTHER" id="PTHR46494:SF1">
    <property type="entry name" value="CORA FAMILY METAL ION TRANSPORTER (EUROFUNG)"/>
    <property type="match status" value="1"/>
</dbReference>
<dbReference type="SUPFAM" id="SSF144083">
    <property type="entry name" value="Magnesium transport protein CorA, transmembrane region"/>
    <property type="match status" value="1"/>
</dbReference>
<dbReference type="Proteomes" id="UP001205740">
    <property type="component" value="Unassembled WGS sequence"/>
</dbReference>
<accession>A0ABT1H0Z7</accession>
<dbReference type="Pfam" id="PF01544">
    <property type="entry name" value="CorA"/>
    <property type="match status" value="1"/>
</dbReference>
<feature type="transmembrane region" description="Helical" evidence="8">
    <location>
        <begin position="315"/>
        <end position="335"/>
    </location>
</feature>
<keyword evidence="5 8" id="KW-0812">Transmembrane</keyword>
<reference evidence="9 10" key="1">
    <citation type="submission" date="2022-06" db="EMBL/GenBank/DDBJ databases">
        <title>Genomic Encyclopedia of Archaeal and Bacterial Type Strains, Phase II (KMG-II): from individual species to whole genera.</title>
        <authorList>
            <person name="Goeker M."/>
        </authorList>
    </citation>
    <scope>NUCLEOTIDE SEQUENCE [LARGE SCALE GENOMIC DNA]</scope>
    <source>
        <strain evidence="9 10">DSM 45037</strain>
    </source>
</reference>
<keyword evidence="10" id="KW-1185">Reference proteome</keyword>
<evidence type="ECO:0000313" key="9">
    <source>
        <dbReference type="EMBL" id="MCP2160218.1"/>
    </source>
</evidence>
<dbReference type="Gene3D" id="3.30.460.20">
    <property type="entry name" value="CorA soluble domain-like"/>
    <property type="match status" value="1"/>
</dbReference>
<evidence type="ECO:0000256" key="6">
    <source>
        <dbReference type="ARBA" id="ARBA00022989"/>
    </source>
</evidence>
<dbReference type="InterPro" id="IPR045861">
    <property type="entry name" value="CorA_cytoplasmic_dom"/>
</dbReference>
<dbReference type="SUPFAM" id="SSF143865">
    <property type="entry name" value="CorA soluble domain-like"/>
    <property type="match status" value="1"/>
</dbReference>
<dbReference type="RefSeq" id="WP_253653787.1">
    <property type="nucleotide sequence ID" value="NZ_BAAAOE010000001.1"/>
</dbReference>
<evidence type="ECO:0000256" key="5">
    <source>
        <dbReference type="ARBA" id="ARBA00022692"/>
    </source>
</evidence>